<feature type="region of interest" description="Disordered" evidence="1">
    <location>
        <begin position="120"/>
        <end position="169"/>
    </location>
</feature>
<dbReference type="EMBL" id="MU004370">
    <property type="protein sequence ID" value="KAF2654081.1"/>
    <property type="molecule type" value="Genomic_DNA"/>
</dbReference>
<evidence type="ECO:0000313" key="2">
    <source>
        <dbReference type="EMBL" id="KAF2654081.1"/>
    </source>
</evidence>
<proteinExistence type="predicted"/>
<evidence type="ECO:0000313" key="3">
    <source>
        <dbReference type="Proteomes" id="UP000799324"/>
    </source>
</evidence>
<protein>
    <submittedName>
        <fullName evidence="2">Uncharacterized protein</fullName>
    </submittedName>
</protein>
<dbReference type="AlphaFoldDB" id="A0A6A6T4H8"/>
<name>A0A6A6T4H8_9PLEO</name>
<keyword evidence="3" id="KW-1185">Reference proteome</keyword>
<reference evidence="2" key="1">
    <citation type="journal article" date="2020" name="Stud. Mycol.">
        <title>101 Dothideomycetes genomes: a test case for predicting lifestyles and emergence of pathogens.</title>
        <authorList>
            <person name="Haridas S."/>
            <person name="Albert R."/>
            <person name="Binder M."/>
            <person name="Bloem J."/>
            <person name="Labutti K."/>
            <person name="Salamov A."/>
            <person name="Andreopoulos B."/>
            <person name="Baker S."/>
            <person name="Barry K."/>
            <person name="Bills G."/>
            <person name="Bluhm B."/>
            <person name="Cannon C."/>
            <person name="Castanera R."/>
            <person name="Culley D."/>
            <person name="Daum C."/>
            <person name="Ezra D."/>
            <person name="Gonzalez J."/>
            <person name="Henrissat B."/>
            <person name="Kuo A."/>
            <person name="Liang C."/>
            <person name="Lipzen A."/>
            <person name="Lutzoni F."/>
            <person name="Magnuson J."/>
            <person name="Mondo S."/>
            <person name="Nolan M."/>
            <person name="Ohm R."/>
            <person name="Pangilinan J."/>
            <person name="Park H.-J."/>
            <person name="Ramirez L."/>
            <person name="Alfaro M."/>
            <person name="Sun H."/>
            <person name="Tritt A."/>
            <person name="Yoshinaga Y."/>
            <person name="Zwiers L.-H."/>
            <person name="Turgeon B."/>
            <person name="Goodwin S."/>
            <person name="Spatafora J."/>
            <person name="Crous P."/>
            <person name="Grigoriev I."/>
        </authorList>
    </citation>
    <scope>NUCLEOTIDE SEQUENCE</scope>
    <source>
        <strain evidence="2">CBS 122681</strain>
    </source>
</reference>
<accession>A0A6A6T4H8</accession>
<evidence type="ECO:0000256" key="1">
    <source>
        <dbReference type="SAM" id="MobiDB-lite"/>
    </source>
</evidence>
<feature type="compositionally biased region" description="Polar residues" evidence="1">
    <location>
        <begin position="136"/>
        <end position="150"/>
    </location>
</feature>
<feature type="compositionally biased region" description="Polar residues" evidence="1">
    <location>
        <begin position="159"/>
        <end position="169"/>
    </location>
</feature>
<organism evidence="2 3">
    <name type="scientific">Lophiostoma macrostomum CBS 122681</name>
    <dbReference type="NCBI Taxonomy" id="1314788"/>
    <lineage>
        <taxon>Eukaryota</taxon>
        <taxon>Fungi</taxon>
        <taxon>Dikarya</taxon>
        <taxon>Ascomycota</taxon>
        <taxon>Pezizomycotina</taxon>
        <taxon>Dothideomycetes</taxon>
        <taxon>Pleosporomycetidae</taxon>
        <taxon>Pleosporales</taxon>
        <taxon>Lophiostomataceae</taxon>
        <taxon>Lophiostoma</taxon>
    </lineage>
</organism>
<sequence length="169" mass="18553">MRSVPTVRPGAMKLLFGLRDARSGRQGRAGQGRAGPILKTRDSSSSFLPSESNFSFIDCFFLSLAWFSGIRLLHSPSRCRFPIPQYARSLESAGPPACNLGRKKDCIEQAIQQQAKEASRIKKEGKGRAGHCYDQPNFQRRPSTAVSGQQPAAPDYMSPLSSLYSTVQS</sequence>
<dbReference type="Proteomes" id="UP000799324">
    <property type="component" value="Unassembled WGS sequence"/>
</dbReference>
<gene>
    <name evidence="2" type="ORF">K491DRAFT_491622</name>
</gene>